<accession>A0A385ACT0</accession>
<protein>
    <submittedName>
        <fullName evidence="1">Uncharacterized protein</fullName>
    </submittedName>
</protein>
<organism evidence="1 2">
    <name type="scientific">Latilactobacillus curvatus</name>
    <name type="common">Lactobacillus curvatus</name>
    <dbReference type="NCBI Taxonomy" id="28038"/>
    <lineage>
        <taxon>Bacteria</taxon>
        <taxon>Bacillati</taxon>
        <taxon>Bacillota</taxon>
        <taxon>Bacilli</taxon>
        <taxon>Lactobacillales</taxon>
        <taxon>Lactobacillaceae</taxon>
        <taxon>Latilactobacillus</taxon>
    </lineage>
</organism>
<sequence>MVNKKLNLDQTIFEFGRKLKAHIGSNDTAHLPVSDDVNGFMTAVEHRQVQQIFNGRIGLDEETDILTLAPGFYVGYKLINHPGAITSDTPATWIAEVNVTSANDGRKLIEVIDNFTGYRWYRTIHTGGDISTGTGGWVRQEGEVTLWSGYSKLTSAVTLDQPLVSDTGSSYYIKIRVYYTTDYGQTGYAEGTNKRVIIDCTNLNDDVNIPSPDMLEADLEFPTTSTARVVRNKRTNFYRSHTDTIAHIKAESGAINITKIVGVK</sequence>
<proteinExistence type="predicted"/>
<dbReference type="Proteomes" id="UP000257607">
    <property type="component" value="Chromosome"/>
</dbReference>
<reference evidence="1 2" key="1">
    <citation type="submission" date="2018-07" db="EMBL/GenBank/DDBJ databases">
        <title>Lactobacillus curvatus genome sequence.</title>
        <authorList>
            <person name="Prechtl R."/>
        </authorList>
    </citation>
    <scope>NUCLEOTIDE SEQUENCE [LARGE SCALE GENOMIC DNA]</scope>
    <source>
        <strain evidence="1 2">TMW 1.1928</strain>
    </source>
</reference>
<name>A0A385ACT0_LATCU</name>
<dbReference type="AlphaFoldDB" id="A0A385ACT0"/>
<evidence type="ECO:0000313" key="1">
    <source>
        <dbReference type="EMBL" id="AXN35457.1"/>
    </source>
</evidence>
<dbReference type="RefSeq" id="WP_116843526.1">
    <property type="nucleotide sequence ID" value="NZ_CP031003.1"/>
</dbReference>
<dbReference type="EMBL" id="CP031003">
    <property type="protein sequence ID" value="AXN35457.1"/>
    <property type="molecule type" value="Genomic_DNA"/>
</dbReference>
<gene>
    <name evidence="1" type="ORF">DT351_03410</name>
</gene>
<evidence type="ECO:0000313" key="2">
    <source>
        <dbReference type="Proteomes" id="UP000257607"/>
    </source>
</evidence>